<organism evidence="4 5">
    <name type="scientific">Aquabacterium commune</name>
    <dbReference type="NCBI Taxonomy" id="70586"/>
    <lineage>
        <taxon>Bacteria</taxon>
        <taxon>Pseudomonadati</taxon>
        <taxon>Pseudomonadota</taxon>
        <taxon>Betaproteobacteria</taxon>
        <taxon>Burkholderiales</taxon>
        <taxon>Aquabacterium</taxon>
    </lineage>
</organism>
<feature type="region of interest" description="Disordered" evidence="1">
    <location>
        <begin position="259"/>
        <end position="306"/>
    </location>
</feature>
<keyword evidence="5" id="KW-1185">Reference proteome</keyword>
<sequence length="306" mass="33381">MDVVSNWPVLLAGMSTAGLAGAWWWVRNRQSQAPAPRGGSRGGAPAGVGREARDAREDREAQRRKPRSKPMSDEQLDTLMDWEPLSTRVLTTAERDAYHVLRKALPDHMVLAQVPVARFIKVPTRNSYSEWLRRVGSLCADLVVCDASSQVVAVVEVRQPLSRENERAQRRHARMDRVLQGARIPVHVWLEGALPGPVVAREAILGSAVQGAGHTGAADAHLARRDAEAAAVVASMQGAGELRGLSVNERAIDVVLDDPMDDPVNEWQATGADHDRKEPPPSTWFDDLDAGDSGRMPLGTRSAERV</sequence>
<evidence type="ECO:0000313" key="4">
    <source>
        <dbReference type="EMBL" id="TDP83844.1"/>
    </source>
</evidence>
<gene>
    <name evidence="4" type="ORF">EV672_104225</name>
</gene>
<feature type="region of interest" description="Disordered" evidence="1">
    <location>
        <begin position="32"/>
        <end position="78"/>
    </location>
</feature>
<reference evidence="4 5" key="1">
    <citation type="submission" date="2019-03" db="EMBL/GenBank/DDBJ databases">
        <title>Genomic Encyclopedia of Type Strains, Phase IV (KMG-IV): sequencing the most valuable type-strain genomes for metagenomic binning, comparative biology and taxonomic classification.</title>
        <authorList>
            <person name="Goeker M."/>
        </authorList>
    </citation>
    <scope>NUCLEOTIDE SEQUENCE [LARGE SCALE GENOMIC DNA]</scope>
    <source>
        <strain evidence="4 5">DSM 11901</strain>
    </source>
</reference>
<evidence type="ECO:0000256" key="1">
    <source>
        <dbReference type="SAM" id="MobiDB-lite"/>
    </source>
</evidence>
<comment type="caution">
    <text evidence="4">The sequence shown here is derived from an EMBL/GenBank/DDBJ whole genome shotgun (WGS) entry which is preliminary data.</text>
</comment>
<keyword evidence="2" id="KW-0812">Transmembrane</keyword>
<dbReference type="AlphaFoldDB" id="A0A4R6RCP2"/>
<evidence type="ECO:0000259" key="3">
    <source>
        <dbReference type="Pfam" id="PF10881"/>
    </source>
</evidence>
<protein>
    <submittedName>
        <fullName evidence="4">Uncharacterized protein DUF2726</fullName>
    </submittedName>
</protein>
<feature type="domain" description="DUF2726" evidence="3">
    <location>
        <begin position="88"/>
        <end position="186"/>
    </location>
</feature>
<keyword evidence="2" id="KW-1133">Transmembrane helix</keyword>
<keyword evidence="2" id="KW-0472">Membrane</keyword>
<name>A0A4R6RCP2_9BURK</name>
<evidence type="ECO:0000313" key="5">
    <source>
        <dbReference type="Proteomes" id="UP000294593"/>
    </source>
</evidence>
<dbReference type="Pfam" id="PF10881">
    <property type="entry name" value="DUF2726"/>
    <property type="match status" value="1"/>
</dbReference>
<feature type="compositionally biased region" description="Basic and acidic residues" evidence="1">
    <location>
        <begin position="50"/>
        <end position="63"/>
    </location>
</feature>
<proteinExistence type="predicted"/>
<dbReference type="Proteomes" id="UP000294593">
    <property type="component" value="Unassembled WGS sequence"/>
</dbReference>
<evidence type="ECO:0000256" key="2">
    <source>
        <dbReference type="SAM" id="Phobius"/>
    </source>
</evidence>
<dbReference type="EMBL" id="SNXW01000004">
    <property type="protein sequence ID" value="TDP83844.1"/>
    <property type="molecule type" value="Genomic_DNA"/>
</dbReference>
<accession>A0A4R6RCP2</accession>
<dbReference type="InterPro" id="IPR024402">
    <property type="entry name" value="DUF2726"/>
</dbReference>
<feature type="transmembrane region" description="Helical" evidence="2">
    <location>
        <begin position="6"/>
        <end position="26"/>
    </location>
</feature>